<evidence type="ECO:0000313" key="1">
    <source>
        <dbReference type="EnsemblPlants" id="MELO3C012310.2.1"/>
    </source>
</evidence>
<organism evidence="1">
    <name type="scientific">Cucumis melo</name>
    <name type="common">Muskmelon</name>
    <dbReference type="NCBI Taxonomy" id="3656"/>
    <lineage>
        <taxon>Eukaryota</taxon>
        <taxon>Viridiplantae</taxon>
        <taxon>Streptophyta</taxon>
        <taxon>Embryophyta</taxon>
        <taxon>Tracheophyta</taxon>
        <taxon>Spermatophyta</taxon>
        <taxon>Magnoliopsida</taxon>
        <taxon>eudicotyledons</taxon>
        <taxon>Gunneridae</taxon>
        <taxon>Pentapetalae</taxon>
        <taxon>rosids</taxon>
        <taxon>fabids</taxon>
        <taxon>Cucurbitales</taxon>
        <taxon>Cucurbitaceae</taxon>
        <taxon>Benincaseae</taxon>
        <taxon>Cucumis</taxon>
    </lineage>
</organism>
<reference evidence="1" key="1">
    <citation type="submission" date="2023-03" db="UniProtKB">
        <authorList>
            <consortium name="EnsemblPlants"/>
        </authorList>
    </citation>
    <scope>IDENTIFICATION</scope>
</reference>
<accession>A0A9I9D2V7</accession>
<dbReference type="AlphaFoldDB" id="A0A9I9D2V7"/>
<proteinExistence type="predicted"/>
<dbReference type="Gramene" id="MELO3C012310.2.1">
    <property type="protein sequence ID" value="MELO3C012310.2.1"/>
    <property type="gene ID" value="MELO3C012310.2"/>
</dbReference>
<sequence>MFFDDSRRKCGSSLKLCILTEKIQTWRKLRFAIAPPPGFFPNNAFTGSDCRLRIPPRLLDGAGALISGLPNLDQN</sequence>
<name>A0A9I9D2V7_CUCME</name>
<dbReference type="EnsemblPlants" id="MELO3C012310.2.1">
    <property type="protein sequence ID" value="MELO3C012310.2.1"/>
    <property type="gene ID" value="MELO3C012310.2"/>
</dbReference>
<protein>
    <submittedName>
        <fullName evidence="1">Uncharacterized protein</fullName>
    </submittedName>
</protein>